<accession>A0A0L0G0S5</accession>
<protein>
    <recommendedName>
        <fullName evidence="4">Fungal lipase-like domain-containing protein</fullName>
    </recommendedName>
</protein>
<keyword evidence="1" id="KW-0732">Signal</keyword>
<organism evidence="2 3">
    <name type="scientific">Sphaeroforma arctica JP610</name>
    <dbReference type="NCBI Taxonomy" id="667725"/>
    <lineage>
        <taxon>Eukaryota</taxon>
        <taxon>Ichthyosporea</taxon>
        <taxon>Ichthyophonida</taxon>
        <taxon>Sphaeroforma</taxon>
    </lineage>
</organism>
<dbReference type="InterPro" id="IPR029058">
    <property type="entry name" value="AB_hydrolase_fold"/>
</dbReference>
<dbReference type="AlphaFoldDB" id="A0A0L0G0S5"/>
<reference evidence="2 3" key="1">
    <citation type="submission" date="2011-02" db="EMBL/GenBank/DDBJ databases">
        <title>The Genome Sequence of Sphaeroforma arctica JP610.</title>
        <authorList>
            <consortium name="The Broad Institute Genome Sequencing Platform"/>
            <person name="Russ C."/>
            <person name="Cuomo C."/>
            <person name="Young S.K."/>
            <person name="Zeng Q."/>
            <person name="Gargeya S."/>
            <person name="Alvarado L."/>
            <person name="Berlin A."/>
            <person name="Chapman S.B."/>
            <person name="Chen Z."/>
            <person name="Freedman E."/>
            <person name="Gellesch M."/>
            <person name="Goldberg J."/>
            <person name="Griggs A."/>
            <person name="Gujja S."/>
            <person name="Heilman E."/>
            <person name="Heiman D."/>
            <person name="Howarth C."/>
            <person name="Mehta T."/>
            <person name="Neiman D."/>
            <person name="Pearson M."/>
            <person name="Roberts A."/>
            <person name="Saif S."/>
            <person name="Shea T."/>
            <person name="Shenoy N."/>
            <person name="Sisk P."/>
            <person name="Stolte C."/>
            <person name="Sykes S."/>
            <person name="White J."/>
            <person name="Yandava C."/>
            <person name="Burger G."/>
            <person name="Gray M.W."/>
            <person name="Holland P.W.H."/>
            <person name="King N."/>
            <person name="Lang F.B.F."/>
            <person name="Roger A.J."/>
            <person name="Ruiz-Trillo I."/>
            <person name="Haas B."/>
            <person name="Nusbaum C."/>
            <person name="Birren B."/>
        </authorList>
    </citation>
    <scope>NUCLEOTIDE SEQUENCE [LARGE SCALE GENOMIC DNA]</scope>
    <source>
        <strain evidence="2 3">JP610</strain>
    </source>
</reference>
<feature type="signal peptide" evidence="1">
    <location>
        <begin position="1"/>
        <end position="20"/>
    </location>
</feature>
<dbReference type="EMBL" id="KQ241994">
    <property type="protein sequence ID" value="KNC81808.1"/>
    <property type="molecule type" value="Genomic_DNA"/>
</dbReference>
<proteinExistence type="predicted"/>
<feature type="chain" id="PRO_5005538950" description="Fungal lipase-like domain-containing protein" evidence="1">
    <location>
        <begin position="21"/>
        <end position="207"/>
    </location>
</feature>
<dbReference type="GeneID" id="25906397"/>
<dbReference type="SUPFAM" id="SSF53474">
    <property type="entry name" value="alpha/beta-Hydrolases"/>
    <property type="match status" value="1"/>
</dbReference>
<evidence type="ECO:0000313" key="3">
    <source>
        <dbReference type="Proteomes" id="UP000054560"/>
    </source>
</evidence>
<dbReference type="RefSeq" id="XP_014155710.1">
    <property type="nucleotide sequence ID" value="XM_014300235.1"/>
</dbReference>
<evidence type="ECO:0000256" key="1">
    <source>
        <dbReference type="SAM" id="SignalP"/>
    </source>
</evidence>
<name>A0A0L0G0S5_9EUKA</name>
<keyword evidence="3" id="KW-1185">Reference proteome</keyword>
<evidence type="ECO:0000313" key="2">
    <source>
        <dbReference type="EMBL" id="KNC81808.1"/>
    </source>
</evidence>
<sequence length="207" mass="22381">MYSNFIIGVLCQSLLVAGAAVNVVRPEEASLNTTANSGADTDGVVTIKMQLGPQSRGMGWWAWTFDNEDWNETPYVTESISSAYERRVVTAAGIAGASHPIDLSIEALSVNVINNECWISIAGSGDTQDFDNLNTGFADINYEGQYVGRGFDGFVNGYNKYFAFRMNGVVDQTYSGASKLNFVGYSRGAGIATLLAAAYHQYGHMNH</sequence>
<dbReference type="Proteomes" id="UP000054560">
    <property type="component" value="Unassembled WGS sequence"/>
</dbReference>
<evidence type="ECO:0008006" key="4">
    <source>
        <dbReference type="Google" id="ProtNLM"/>
    </source>
</evidence>
<gene>
    <name evidence="2" type="ORF">SARC_05893</name>
</gene>